<gene>
    <name evidence="1" type="ORF">SAMN05216223_12088</name>
</gene>
<dbReference type="Proteomes" id="UP000236754">
    <property type="component" value="Unassembled WGS sequence"/>
</dbReference>
<dbReference type="AlphaFoldDB" id="A0A1H6DW85"/>
<keyword evidence="2" id="KW-1185">Reference proteome</keyword>
<protein>
    <submittedName>
        <fullName evidence="1">Uncharacterized protein</fullName>
    </submittedName>
</protein>
<evidence type="ECO:0000313" key="2">
    <source>
        <dbReference type="Proteomes" id="UP000236754"/>
    </source>
</evidence>
<name>A0A1H6DW85_9ACTN</name>
<proteinExistence type="predicted"/>
<reference evidence="1 2" key="1">
    <citation type="submission" date="2016-10" db="EMBL/GenBank/DDBJ databases">
        <authorList>
            <person name="de Groot N.N."/>
        </authorList>
    </citation>
    <scope>NUCLEOTIDE SEQUENCE [LARGE SCALE GENOMIC DNA]</scope>
    <source>
        <strain evidence="1 2">CGMCC 4.2023</strain>
    </source>
</reference>
<accession>A0A1H6DW85</accession>
<sequence>MRGIGKAMSGRIPRNTRSTAGEVFLVGMDRKGVVRISRSVDEPTLGRYLREIADELTAGRTGGRKPR</sequence>
<organism evidence="1 2">
    <name type="scientific">Actinacidiphila yanglinensis</name>
    <dbReference type="NCBI Taxonomy" id="310779"/>
    <lineage>
        <taxon>Bacteria</taxon>
        <taxon>Bacillati</taxon>
        <taxon>Actinomycetota</taxon>
        <taxon>Actinomycetes</taxon>
        <taxon>Kitasatosporales</taxon>
        <taxon>Streptomycetaceae</taxon>
        <taxon>Actinacidiphila</taxon>
    </lineage>
</organism>
<dbReference type="EMBL" id="FNVU01000020">
    <property type="protein sequence ID" value="SEG89459.1"/>
    <property type="molecule type" value="Genomic_DNA"/>
</dbReference>
<evidence type="ECO:0000313" key="1">
    <source>
        <dbReference type="EMBL" id="SEG89459.1"/>
    </source>
</evidence>